<reference evidence="7 8" key="1">
    <citation type="journal article" date="2018" name="Environ. Microbiol.">
        <title>Isolation and genomic characterization of Novimethylophilus kurashikiensis gen. nov. sp. nov., a new lanthanide-dependent methylotrophic species of Methylophilaceae.</title>
        <authorList>
            <person name="Lv H."/>
            <person name="Sahin N."/>
            <person name="Tani A."/>
        </authorList>
    </citation>
    <scope>NUCLEOTIDE SEQUENCE [LARGE SCALE GENOMIC DNA]</scope>
    <source>
        <strain evidence="7 8">La2-4</strain>
    </source>
</reference>
<comment type="subcellular location">
    <subcellularLocation>
        <location evidence="1">Cell membrane</location>
        <topology evidence="1">Multi-pass membrane protein</topology>
    </subcellularLocation>
</comment>
<evidence type="ECO:0000256" key="5">
    <source>
        <dbReference type="ARBA" id="ARBA00023136"/>
    </source>
</evidence>
<evidence type="ECO:0000256" key="6">
    <source>
        <dbReference type="SAM" id="Phobius"/>
    </source>
</evidence>
<dbReference type="Pfam" id="PF03626">
    <property type="entry name" value="COX4_pro"/>
    <property type="match status" value="1"/>
</dbReference>
<dbReference type="OrthoDB" id="9181004at2"/>
<evidence type="ECO:0000256" key="3">
    <source>
        <dbReference type="ARBA" id="ARBA00022692"/>
    </source>
</evidence>
<name>A0A2R5F833_9PROT</name>
<keyword evidence="3 6" id="KW-0812">Transmembrane</keyword>
<keyword evidence="8" id="KW-1185">Reference proteome</keyword>
<feature type="transmembrane region" description="Helical" evidence="6">
    <location>
        <begin position="6"/>
        <end position="24"/>
    </location>
</feature>
<feature type="transmembrane region" description="Helical" evidence="6">
    <location>
        <begin position="36"/>
        <end position="55"/>
    </location>
</feature>
<dbReference type="RefSeq" id="WP_109014272.1">
    <property type="nucleotide sequence ID" value="NZ_BDOQ01000002.1"/>
</dbReference>
<keyword evidence="4 6" id="KW-1133">Transmembrane helix</keyword>
<comment type="caution">
    <text evidence="7">The sequence shown here is derived from an EMBL/GenBank/DDBJ whole genome shotgun (WGS) entry which is preliminary data.</text>
</comment>
<dbReference type="Proteomes" id="UP000245081">
    <property type="component" value="Unassembled WGS sequence"/>
</dbReference>
<evidence type="ECO:0000256" key="1">
    <source>
        <dbReference type="ARBA" id="ARBA00004651"/>
    </source>
</evidence>
<evidence type="ECO:0000256" key="4">
    <source>
        <dbReference type="ARBA" id="ARBA00022989"/>
    </source>
</evidence>
<evidence type="ECO:0000256" key="2">
    <source>
        <dbReference type="ARBA" id="ARBA00022475"/>
    </source>
</evidence>
<organism evidence="7 8">
    <name type="scientific">Novimethylophilus kurashikiensis</name>
    <dbReference type="NCBI Taxonomy" id="1825523"/>
    <lineage>
        <taxon>Bacteria</taxon>
        <taxon>Pseudomonadati</taxon>
        <taxon>Pseudomonadota</taxon>
        <taxon>Betaproteobacteria</taxon>
        <taxon>Nitrosomonadales</taxon>
        <taxon>Methylophilaceae</taxon>
        <taxon>Novimethylophilus</taxon>
    </lineage>
</organism>
<dbReference type="InterPro" id="IPR005171">
    <property type="entry name" value="Cyt_c_oxidase_su4_prok"/>
</dbReference>
<dbReference type="GO" id="GO:0005886">
    <property type="term" value="C:plasma membrane"/>
    <property type="evidence" value="ECO:0007669"/>
    <property type="project" value="UniProtKB-SubCell"/>
</dbReference>
<sequence length="87" mass="9526">MKTDTFSTFIWLALVGLTITTWRIGETGLAGKGAMLALLVIALIKGQMVANYFMGVRHAYWGWRALVLVYFILVGGLIAAAYLMGVQ</sequence>
<accession>A0A2R5F833</accession>
<evidence type="ECO:0000313" key="8">
    <source>
        <dbReference type="Proteomes" id="UP000245081"/>
    </source>
</evidence>
<keyword evidence="2" id="KW-1003">Cell membrane</keyword>
<feature type="transmembrane region" description="Helical" evidence="6">
    <location>
        <begin position="61"/>
        <end position="84"/>
    </location>
</feature>
<protein>
    <submittedName>
        <fullName evidence="7">ATP synthase subunit a</fullName>
    </submittedName>
</protein>
<keyword evidence="5 6" id="KW-0472">Membrane</keyword>
<gene>
    <name evidence="7" type="ORF">NMK_0601</name>
</gene>
<proteinExistence type="predicted"/>
<evidence type="ECO:0000313" key="7">
    <source>
        <dbReference type="EMBL" id="GBG13063.1"/>
    </source>
</evidence>
<dbReference type="EMBL" id="BDOQ01000002">
    <property type="protein sequence ID" value="GBG13063.1"/>
    <property type="molecule type" value="Genomic_DNA"/>
</dbReference>
<dbReference type="AlphaFoldDB" id="A0A2R5F833"/>